<accession>A0AA37WQV6</accession>
<sequence length="111" mass="12243">MVIAERSLSMEDGHEPKACKITMHAPEDADGMWICRYTIGWPTTPEESFGAGVDAFQALHLTLQKIGIALYASAYHKASILVFDRPGRGYGFPMPKNGRNLLIVDDTIFDG</sequence>
<proteinExistence type="predicted"/>
<protein>
    <recommendedName>
        <fullName evidence="1">DUF6968 domain-containing protein</fullName>
    </recommendedName>
</protein>
<dbReference type="Proteomes" id="UP001157440">
    <property type="component" value="Unassembled WGS sequence"/>
</dbReference>
<dbReference type="Pfam" id="PF22302">
    <property type="entry name" value="DUF6968"/>
    <property type="match status" value="1"/>
</dbReference>
<reference evidence="3" key="1">
    <citation type="journal article" date="2019" name="Int. J. Syst. Evol. Microbiol.">
        <title>The Global Catalogue of Microorganisms (GCM) 10K type strain sequencing project: providing services to taxonomists for standard genome sequencing and annotation.</title>
        <authorList>
            <consortium name="The Broad Institute Genomics Platform"/>
            <consortium name="The Broad Institute Genome Sequencing Center for Infectious Disease"/>
            <person name="Wu L."/>
            <person name="Ma J."/>
        </authorList>
    </citation>
    <scope>NUCLEOTIDE SEQUENCE [LARGE SCALE GENOMIC DNA]</scope>
    <source>
        <strain evidence="3">NBRC 103632</strain>
    </source>
</reference>
<name>A0AA37WQV6_9HYPH</name>
<feature type="domain" description="DUF6968" evidence="1">
    <location>
        <begin position="4"/>
        <end position="94"/>
    </location>
</feature>
<organism evidence="2 3">
    <name type="scientific">Methylobacterium tardum</name>
    <dbReference type="NCBI Taxonomy" id="374432"/>
    <lineage>
        <taxon>Bacteria</taxon>
        <taxon>Pseudomonadati</taxon>
        <taxon>Pseudomonadota</taxon>
        <taxon>Alphaproteobacteria</taxon>
        <taxon>Hyphomicrobiales</taxon>
        <taxon>Methylobacteriaceae</taxon>
        <taxon>Methylobacterium</taxon>
    </lineage>
</organism>
<comment type="caution">
    <text evidence="2">The sequence shown here is derived from an EMBL/GenBank/DDBJ whole genome shotgun (WGS) entry which is preliminary data.</text>
</comment>
<dbReference type="AlphaFoldDB" id="A0AA37WQV6"/>
<evidence type="ECO:0000313" key="2">
    <source>
        <dbReference type="EMBL" id="GLS69671.1"/>
    </source>
</evidence>
<dbReference type="InterPro" id="IPR054241">
    <property type="entry name" value="DUF6968"/>
</dbReference>
<dbReference type="RefSeq" id="WP_238194618.1">
    <property type="nucleotide sequence ID" value="NZ_BPQZ01000002.1"/>
</dbReference>
<evidence type="ECO:0000259" key="1">
    <source>
        <dbReference type="Pfam" id="PF22302"/>
    </source>
</evidence>
<gene>
    <name evidence="2" type="ORF">GCM10007890_16840</name>
</gene>
<dbReference type="EMBL" id="BSPL01000011">
    <property type="protein sequence ID" value="GLS69671.1"/>
    <property type="molecule type" value="Genomic_DNA"/>
</dbReference>
<evidence type="ECO:0000313" key="3">
    <source>
        <dbReference type="Proteomes" id="UP001157440"/>
    </source>
</evidence>
<keyword evidence="3" id="KW-1185">Reference proteome</keyword>